<dbReference type="GeneTree" id="ENSGT01040000244016"/>
<dbReference type="Proteomes" id="UP000233100">
    <property type="component" value="Chromosome 3"/>
</dbReference>
<name>I7GKN6_MACFA</name>
<evidence type="ECO:0000313" key="3">
    <source>
        <dbReference type="Proteomes" id="UP000233100"/>
    </source>
</evidence>
<dbReference type="Ensembl" id="ENSMFAT00000098453.1">
    <property type="protein sequence ID" value="ENSMFAP00000056998.1"/>
    <property type="gene ID" value="ENSMFAG00000055864.1"/>
</dbReference>
<accession>I7GKN6</accession>
<organism evidence="1">
    <name type="scientific">Macaca fascicularis</name>
    <name type="common">Crab-eating macaque</name>
    <name type="synonym">Cynomolgus monkey</name>
    <dbReference type="NCBI Taxonomy" id="9541"/>
    <lineage>
        <taxon>Eukaryota</taxon>
        <taxon>Metazoa</taxon>
        <taxon>Chordata</taxon>
        <taxon>Craniata</taxon>
        <taxon>Vertebrata</taxon>
        <taxon>Euteleostomi</taxon>
        <taxon>Mammalia</taxon>
        <taxon>Eutheria</taxon>
        <taxon>Euarchontoglires</taxon>
        <taxon>Primates</taxon>
        <taxon>Haplorrhini</taxon>
        <taxon>Catarrhini</taxon>
        <taxon>Cercopithecidae</taxon>
        <taxon>Cercopithecinae</taxon>
        <taxon>Macaca</taxon>
    </lineage>
</organism>
<dbReference type="AlphaFoldDB" id="I7GKN6"/>
<sequence length="67" mass="7565">MKQEVDCYRLASPKSRCWLIHCVLRAHFLVHRLLPSCSVLTWQNGQSSSLGLYTGTNPILEGSTFLT</sequence>
<reference evidence="2 3" key="2">
    <citation type="submission" date="2013-03" db="EMBL/GenBank/DDBJ databases">
        <authorList>
            <person name="Warren W."/>
            <person name="Wilson R.K."/>
        </authorList>
    </citation>
    <scope>NUCLEOTIDE SEQUENCE</scope>
</reference>
<evidence type="ECO:0000313" key="2">
    <source>
        <dbReference type="Ensembl" id="ENSMFAP00000056998.1"/>
    </source>
</evidence>
<dbReference type="EMBL" id="AB171718">
    <property type="protein sequence ID" value="BAE88781.1"/>
    <property type="molecule type" value="mRNA"/>
</dbReference>
<proteinExistence type="evidence at transcript level"/>
<reference evidence="1" key="1">
    <citation type="journal article" date="2007" name="PLoS Biol.">
        <title>Rate of evolution in brain-expressed genes in humans and other primates.</title>
        <authorList>
            <person name="Wang H.-Y."/>
            <person name="Chien H.-C."/>
            <person name="Osada N."/>
            <person name="Hashimoto K."/>
            <person name="Sugano S."/>
            <person name="Gojobori T."/>
            <person name="Chou C.-K."/>
            <person name="Tsai S.-F."/>
            <person name="Wu C.-I."/>
            <person name="Shen C.-K.J."/>
        </authorList>
    </citation>
    <scope>NUCLEOTIDE SEQUENCE</scope>
</reference>
<protein>
    <submittedName>
        <fullName evidence="1">Macaca fascicularis brain cDNA clone: QtrA-15216, similar to human KIAA2012 protein (LOC339809), mRNA, RefSeq: XM_291020.1</fullName>
    </submittedName>
</protein>
<keyword evidence="3" id="KW-1185">Reference proteome</keyword>
<evidence type="ECO:0000313" key="1">
    <source>
        <dbReference type="EMBL" id="BAE88781.1"/>
    </source>
</evidence>
<reference evidence="2" key="3">
    <citation type="submission" date="2025-05" db="UniProtKB">
        <authorList>
            <consortium name="Ensembl"/>
        </authorList>
    </citation>
    <scope>IDENTIFICATION</scope>
</reference>